<feature type="transmembrane region" description="Helical" evidence="1">
    <location>
        <begin position="161"/>
        <end position="181"/>
    </location>
</feature>
<evidence type="ECO:0000313" key="2">
    <source>
        <dbReference type="EMBL" id="ACB52878.1"/>
    </source>
</evidence>
<dbReference type="KEGG" id="cyt:cce_3530"/>
<feature type="transmembrane region" description="Helical" evidence="1">
    <location>
        <begin position="45"/>
        <end position="64"/>
    </location>
</feature>
<evidence type="ECO:0000256" key="1">
    <source>
        <dbReference type="SAM" id="Phobius"/>
    </source>
</evidence>
<dbReference type="eggNOG" id="COG3247">
    <property type="taxonomic scope" value="Bacteria"/>
</dbReference>
<reference evidence="2 3" key="1">
    <citation type="journal article" date="2008" name="Proc. Natl. Acad. Sci. U.S.A.">
        <title>The genome of Cyanothece 51142, a unicellular diazotrophic cyanobacterium important in the marine nitrogen cycle.</title>
        <authorList>
            <person name="Welsh E.A."/>
            <person name="Liberton M."/>
            <person name="Stoeckel J."/>
            <person name="Loh T."/>
            <person name="Elvitigala T."/>
            <person name="Wang C."/>
            <person name="Wollam A."/>
            <person name="Fulton R.S."/>
            <person name="Clifton S.W."/>
            <person name="Jacobs J.M."/>
            <person name="Aurora R."/>
            <person name="Ghosh B.K."/>
            <person name="Sherman L.A."/>
            <person name="Smith R.D."/>
            <person name="Wilson R.K."/>
            <person name="Pakrasi H.B."/>
        </authorList>
    </citation>
    <scope>NUCLEOTIDE SEQUENCE [LARGE SCALE GENOMIC DNA]</scope>
    <source>
        <strain evidence="3">ATCC 51142 / BH68</strain>
    </source>
</reference>
<keyword evidence="1" id="KW-1133">Transmembrane helix</keyword>
<feature type="transmembrane region" description="Helical" evidence="1">
    <location>
        <begin position="20"/>
        <end position="39"/>
    </location>
</feature>
<proteinExistence type="predicted"/>
<sequence length="195" mass="21732">MKPNSNRRLRMGTLLARNWWTVALRGVIALLFGIAVFVWPGVTLAVLVGLFGFFALIGGLLLLVATIKQRRTDEPWGLLLLEGLFSIAIGIAVFAWPGMTGLFLVYLIAAWAIMSGIFELIAAIQLRRQIRNEWLLIVAAIASLVFGFLLVLWPVAGALAIMWVIGAYALIFGILFIILAFRLRNWNRRESQPLI</sequence>
<protein>
    <submittedName>
        <fullName evidence="2">Membrane protein</fullName>
    </submittedName>
</protein>
<dbReference type="STRING" id="43989.cce_3530"/>
<feature type="transmembrane region" description="Helical" evidence="1">
    <location>
        <begin position="102"/>
        <end position="122"/>
    </location>
</feature>
<organism evidence="2 3">
    <name type="scientific">Crocosphaera subtropica (strain ATCC 51142 / BH68)</name>
    <name type="common">Cyanothece sp. (strain ATCC 51142)</name>
    <dbReference type="NCBI Taxonomy" id="43989"/>
    <lineage>
        <taxon>Bacteria</taxon>
        <taxon>Bacillati</taxon>
        <taxon>Cyanobacteriota</taxon>
        <taxon>Cyanophyceae</taxon>
        <taxon>Oscillatoriophycideae</taxon>
        <taxon>Chroococcales</taxon>
        <taxon>Aphanothecaceae</taxon>
        <taxon>Crocosphaera</taxon>
        <taxon>Crocosphaera subtropica</taxon>
    </lineage>
</organism>
<dbReference type="PANTHER" id="PTHR34989:SF1">
    <property type="entry name" value="PROTEIN HDED"/>
    <property type="match status" value="1"/>
</dbReference>
<name>B1WZX9_CROS5</name>
<dbReference type="GO" id="GO:0005886">
    <property type="term" value="C:plasma membrane"/>
    <property type="evidence" value="ECO:0007669"/>
    <property type="project" value="TreeGrafter"/>
</dbReference>
<keyword evidence="3" id="KW-1185">Reference proteome</keyword>
<dbReference type="OrthoDB" id="193343at2"/>
<evidence type="ECO:0000313" key="3">
    <source>
        <dbReference type="Proteomes" id="UP000001203"/>
    </source>
</evidence>
<dbReference type="PANTHER" id="PTHR34989">
    <property type="entry name" value="PROTEIN HDED"/>
    <property type="match status" value="1"/>
</dbReference>
<gene>
    <name evidence="2" type="ordered locus">cce_3530</name>
</gene>
<feature type="transmembrane region" description="Helical" evidence="1">
    <location>
        <begin position="76"/>
        <end position="96"/>
    </location>
</feature>
<keyword evidence="1" id="KW-0472">Membrane</keyword>
<dbReference type="AlphaFoldDB" id="B1WZX9"/>
<dbReference type="Proteomes" id="UP000001203">
    <property type="component" value="Chromosome circular"/>
</dbReference>
<feature type="transmembrane region" description="Helical" evidence="1">
    <location>
        <begin position="134"/>
        <end position="155"/>
    </location>
</feature>
<dbReference type="InterPro" id="IPR052712">
    <property type="entry name" value="Acid_resist_chaperone_HdeD"/>
</dbReference>
<dbReference type="InterPro" id="IPR005325">
    <property type="entry name" value="DUF308_memb"/>
</dbReference>
<accession>B1WZX9</accession>
<keyword evidence="1" id="KW-0812">Transmembrane</keyword>
<dbReference type="RefSeq" id="WP_012362181.1">
    <property type="nucleotide sequence ID" value="NC_010546.1"/>
</dbReference>
<dbReference type="Pfam" id="PF03729">
    <property type="entry name" value="DUF308"/>
    <property type="match status" value="1"/>
</dbReference>
<dbReference type="HOGENOM" id="CLU_091585_5_2_3"/>
<dbReference type="EMBL" id="CP000806">
    <property type="protein sequence ID" value="ACB52878.1"/>
    <property type="molecule type" value="Genomic_DNA"/>
</dbReference>